<accession>A0A6J4INZ6</accession>
<evidence type="ECO:0000256" key="1">
    <source>
        <dbReference type="SAM" id="MobiDB-lite"/>
    </source>
</evidence>
<proteinExistence type="predicted"/>
<evidence type="ECO:0000313" key="2">
    <source>
        <dbReference type="EMBL" id="CAA9257902.1"/>
    </source>
</evidence>
<organism evidence="2">
    <name type="scientific">uncultured Blastococcus sp</name>
    <dbReference type="NCBI Taxonomy" id="217144"/>
    <lineage>
        <taxon>Bacteria</taxon>
        <taxon>Bacillati</taxon>
        <taxon>Actinomycetota</taxon>
        <taxon>Actinomycetes</taxon>
        <taxon>Geodermatophilales</taxon>
        <taxon>Geodermatophilaceae</taxon>
        <taxon>Blastococcus</taxon>
        <taxon>environmental samples</taxon>
    </lineage>
</organism>
<dbReference type="AlphaFoldDB" id="A0A6J4INZ6"/>
<name>A0A6J4INZ6_9ACTN</name>
<sequence length="24" mass="2839">DPPARCRCREVRAAHRRARPPRDP</sequence>
<protein>
    <submittedName>
        <fullName evidence="2">Uncharacterized protein</fullName>
    </submittedName>
</protein>
<gene>
    <name evidence="2" type="ORF">AVDCRST_MAG52-2475</name>
</gene>
<dbReference type="EMBL" id="CADCTN010000177">
    <property type="protein sequence ID" value="CAA9257902.1"/>
    <property type="molecule type" value="Genomic_DNA"/>
</dbReference>
<reference evidence="2" key="1">
    <citation type="submission" date="2020-02" db="EMBL/GenBank/DDBJ databases">
        <authorList>
            <person name="Meier V. D."/>
        </authorList>
    </citation>
    <scope>NUCLEOTIDE SEQUENCE</scope>
    <source>
        <strain evidence="2">AVDCRST_MAG52</strain>
    </source>
</reference>
<feature type="region of interest" description="Disordered" evidence="1">
    <location>
        <begin position="1"/>
        <end position="24"/>
    </location>
</feature>
<feature type="compositionally biased region" description="Basic residues" evidence="1">
    <location>
        <begin position="14"/>
        <end position="24"/>
    </location>
</feature>
<feature type="non-terminal residue" evidence="2">
    <location>
        <position position="24"/>
    </location>
</feature>
<feature type="non-terminal residue" evidence="2">
    <location>
        <position position="1"/>
    </location>
</feature>